<accession>A0A822YD32</accession>
<comment type="caution">
    <text evidence="2">The sequence shown here is derived from an EMBL/GenBank/DDBJ whole genome shotgun (WGS) entry which is preliminary data.</text>
</comment>
<evidence type="ECO:0000313" key="3">
    <source>
        <dbReference type="Proteomes" id="UP000607653"/>
    </source>
</evidence>
<sequence>MDVEQPSLDVTQHVHPPRTSTPHAHTLPHMEVQPIENVIGQTLPDGRITTTFYGGIPAKSGMCSIPSLVVSLFTITSVIDNANVCAMEITKGVPPRSLKCKAPSLEDNVVAANFRSNPVFVDSVVLSHLKLKKQARLKAELNASSSNNSPCSLVAMVASHQLPPHSP</sequence>
<proteinExistence type="predicted"/>
<keyword evidence="3" id="KW-1185">Reference proteome</keyword>
<name>A0A822YD32_NELNU</name>
<evidence type="ECO:0000313" key="2">
    <source>
        <dbReference type="EMBL" id="DAD28966.1"/>
    </source>
</evidence>
<evidence type="ECO:0000256" key="1">
    <source>
        <dbReference type="SAM" id="MobiDB-lite"/>
    </source>
</evidence>
<feature type="region of interest" description="Disordered" evidence="1">
    <location>
        <begin position="1"/>
        <end position="27"/>
    </location>
</feature>
<dbReference type="EMBL" id="DUZY01000002">
    <property type="protein sequence ID" value="DAD28966.1"/>
    <property type="molecule type" value="Genomic_DNA"/>
</dbReference>
<organism evidence="2 3">
    <name type="scientific">Nelumbo nucifera</name>
    <name type="common">Sacred lotus</name>
    <dbReference type="NCBI Taxonomy" id="4432"/>
    <lineage>
        <taxon>Eukaryota</taxon>
        <taxon>Viridiplantae</taxon>
        <taxon>Streptophyta</taxon>
        <taxon>Embryophyta</taxon>
        <taxon>Tracheophyta</taxon>
        <taxon>Spermatophyta</taxon>
        <taxon>Magnoliopsida</taxon>
        <taxon>Proteales</taxon>
        <taxon>Nelumbonaceae</taxon>
        <taxon>Nelumbo</taxon>
    </lineage>
</organism>
<dbReference type="Proteomes" id="UP000607653">
    <property type="component" value="Unassembled WGS sequence"/>
</dbReference>
<dbReference type="AlphaFoldDB" id="A0A822YD32"/>
<gene>
    <name evidence="2" type="ORF">HUJ06_030434</name>
</gene>
<protein>
    <submittedName>
        <fullName evidence="2">Uncharacterized protein</fullName>
    </submittedName>
</protein>
<reference evidence="2 3" key="1">
    <citation type="journal article" date="2020" name="Mol. Biol. Evol.">
        <title>Distinct Expression and Methylation Patterns for Genes with Different Fates following a Single Whole-Genome Duplication in Flowering Plants.</title>
        <authorList>
            <person name="Shi T."/>
            <person name="Rahmani R.S."/>
            <person name="Gugger P.F."/>
            <person name="Wang M."/>
            <person name="Li H."/>
            <person name="Zhang Y."/>
            <person name="Li Z."/>
            <person name="Wang Q."/>
            <person name="Van de Peer Y."/>
            <person name="Marchal K."/>
            <person name="Chen J."/>
        </authorList>
    </citation>
    <scope>NUCLEOTIDE SEQUENCE [LARGE SCALE GENOMIC DNA]</scope>
    <source>
        <tissue evidence="2">Leaf</tissue>
    </source>
</reference>